<dbReference type="Pfam" id="PF09394">
    <property type="entry name" value="Inhibitor_I42"/>
    <property type="match status" value="1"/>
</dbReference>
<dbReference type="Gene3D" id="2.60.40.2020">
    <property type="match status" value="1"/>
</dbReference>
<evidence type="ECO:0000256" key="1">
    <source>
        <dbReference type="ARBA" id="ARBA00022690"/>
    </source>
</evidence>
<dbReference type="Gene3D" id="2.40.128.640">
    <property type="match status" value="1"/>
</dbReference>
<dbReference type="EMBL" id="JBHRXK010000001">
    <property type="protein sequence ID" value="MFC3549474.1"/>
    <property type="molecule type" value="Genomic_DNA"/>
</dbReference>
<comment type="caution">
    <text evidence="4">The sequence shown here is derived from an EMBL/GenBank/DDBJ whole genome shotgun (WGS) entry which is preliminary data.</text>
</comment>
<keyword evidence="2" id="KW-0789">Thiol protease inhibitor</keyword>
<sequence>MVLLTSCDSDGRGSSAGRANTGERPYARYIGTLPCVDCRAIRWDLLLHQGLRGAPARFSLRKTRLRAVDAVEDAAIELHGSWSTRAAPALSGGLDMLRLEPDTSKDSVVLLRIGESQLRPLGAPTAALAGGGVLQRVESRRDPDAIDATIGDVLAPIQLRSGQVLRVHLPVSPATGYRWDLDGAVPPALRIESDPGTESAERVMPVHTWDFRAQQAGAMRLRFAYRRSWEASASPLWSVAFDVQVR</sequence>
<accession>A0ABV7RL20</accession>
<evidence type="ECO:0000256" key="2">
    <source>
        <dbReference type="ARBA" id="ARBA00022704"/>
    </source>
</evidence>
<dbReference type="Proteomes" id="UP001595740">
    <property type="component" value="Unassembled WGS sequence"/>
</dbReference>
<protein>
    <submittedName>
        <fullName evidence="4">Protease inhibitor I42 family protein</fullName>
    </submittedName>
</protein>
<dbReference type="RefSeq" id="WP_386756709.1">
    <property type="nucleotide sequence ID" value="NZ_JBHRXK010000001.1"/>
</dbReference>
<dbReference type="GO" id="GO:0030414">
    <property type="term" value="F:peptidase inhibitor activity"/>
    <property type="evidence" value="ECO:0007669"/>
    <property type="project" value="UniProtKB-KW"/>
</dbReference>
<reference evidence="5" key="1">
    <citation type="journal article" date="2019" name="Int. J. Syst. Evol. Microbiol.">
        <title>The Global Catalogue of Microorganisms (GCM) 10K type strain sequencing project: providing services to taxonomists for standard genome sequencing and annotation.</title>
        <authorList>
            <consortium name="The Broad Institute Genomics Platform"/>
            <consortium name="The Broad Institute Genome Sequencing Center for Infectious Disease"/>
            <person name="Wu L."/>
            <person name="Ma J."/>
        </authorList>
    </citation>
    <scope>NUCLEOTIDE SEQUENCE [LARGE SCALE GENOMIC DNA]</scope>
    <source>
        <strain evidence="5">KCTC 42875</strain>
    </source>
</reference>
<name>A0ABV7RL20_9GAMM</name>
<organism evidence="4 5">
    <name type="scientific">Lysobacter cavernae</name>
    <dbReference type="NCBI Taxonomy" id="1685901"/>
    <lineage>
        <taxon>Bacteria</taxon>
        <taxon>Pseudomonadati</taxon>
        <taxon>Pseudomonadota</taxon>
        <taxon>Gammaproteobacteria</taxon>
        <taxon>Lysobacterales</taxon>
        <taxon>Lysobacteraceae</taxon>
        <taxon>Lysobacter</taxon>
    </lineage>
</organism>
<gene>
    <name evidence="4" type="ORF">ACFOLC_00420</name>
</gene>
<dbReference type="InterPro" id="IPR036331">
    <property type="entry name" value="Chagasin-like_sf"/>
</dbReference>
<dbReference type="SUPFAM" id="SSF141066">
    <property type="entry name" value="ICP-like"/>
    <property type="match status" value="1"/>
</dbReference>
<feature type="domain" description="Proteinase inhibitor I42 chagasin" evidence="3">
    <location>
        <begin position="159"/>
        <end position="235"/>
    </location>
</feature>
<evidence type="ECO:0000259" key="3">
    <source>
        <dbReference type="Pfam" id="PF09394"/>
    </source>
</evidence>
<dbReference type="InterPro" id="IPR018990">
    <property type="entry name" value="Prot_inh_I42_chagasin"/>
</dbReference>
<keyword evidence="5" id="KW-1185">Reference proteome</keyword>
<keyword evidence="1 4" id="KW-0646">Protease inhibitor</keyword>
<proteinExistence type="predicted"/>
<evidence type="ECO:0000313" key="5">
    <source>
        <dbReference type="Proteomes" id="UP001595740"/>
    </source>
</evidence>
<evidence type="ECO:0000313" key="4">
    <source>
        <dbReference type="EMBL" id="MFC3549474.1"/>
    </source>
</evidence>